<feature type="region of interest" description="Disordered" evidence="1">
    <location>
        <begin position="39"/>
        <end position="61"/>
    </location>
</feature>
<reference evidence="2 3" key="1">
    <citation type="submission" date="2019-11" db="EMBL/GenBank/DDBJ databases">
        <title>Whole genome sequence of Oryza granulata.</title>
        <authorList>
            <person name="Li W."/>
        </authorList>
    </citation>
    <scope>NUCLEOTIDE SEQUENCE [LARGE SCALE GENOMIC DNA]</scope>
    <source>
        <strain evidence="3">cv. Menghai</strain>
        <tissue evidence="2">Leaf</tissue>
    </source>
</reference>
<gene>
    <name evidence="2" type="ORF">E2562_003569</name>
</gene>
<dbReference type="AlphaFoldDB" id="A0A6G1CMB3"/>
<proteinExistence type="predicted"/>
<evidence type="ECO:0000256" key="1">
    <source>
        <dbReference type="SAM" id="MobiDB-lite"/>
    </source>
</evidence>
<evidence type="ECO:0000313" key="2">
    <source>
        <dbReference type="EMBL" id="KAF0901598.1"/>
    </source>
</evidence>
<dbReference type="OrthoDB" id="1937734at2759"/>
<feature type="compositionally biased region" description="Basic and acidic residues" evidence="1">
    <location>
        <begin position="40"/>
        <end position="61"/>
    </location>
</feature>
<organism evidence="2 3">
    <name type="scientific">Oryza meyeriana var. granulata</name>
    <dbReference type="NCBI Taxonomy" id="110450"/>
    <lineage>
        <taxon>Eukaryota</taxon>
        <taxon>Viridiplantae</taxon>
        <taxon>Streptophyta</taxon>
        <taxon>Embryophyta</taxon>
        <taxon>Tracheophyta</taxon>
        <taxon>Spermatophyta</taxon>
        <taxon>Magnoliopsida</taxon>
        <taxon>Liliopsida</taxon>
        <taxon>Poales</taxon>
        <taxon>Poaceae</taxon>
        <taxon>BOP clade</taxon>
        <taxon>Oryzoideae</taxon>
        <taxon>Oryzeae</taxon>
        <taxon>Oryzinae</taxon>
        <taxon>Oryza</taxon>
        <taxon>Oryza meyeriana</taxon>
    </lineage>
</organism>
<protein>
    <submittedName>
        <fullName evidence="2">Uncharacterized protein</fullName>
    </submittedName>
</protein>
<keyword evidence="3" id="KW-1185">Reference proteome</keyword>
<accession>A0A6G1CMB3</accession>
<evidence type="ECO:0000313" key="3">
    <source>
        <dbReference type="Proteomes" id="UP000479710"/>
    </source>
</evidence>
<comment type="caution">
    <text evidence="2">The sequence shown here is derived from an EMBL/GenBank/DDBJ whole genome shotgun (WGS) entry which is preliminary data.</text>
</comment>
<dbReference type="Proteomes" id="UP000479710">
    <property type="component" value="Unassembled WGS sequence"/>
</dbReference>
<sequence length="61" mass="6381">MASAKTGERASSFAMACSLLSRYVRQNGAAAGELGLGIRGEADAQKGRDHEALPPEHGIRL</sequence>
<dbReference type="EMBL" id="SPHZ02000008">
    <property type="protein sequence ID" value="KAF0901598.1"/>
    <property type="molecule type" value="Genomic_DNA"/>
</dbReference>
<name>A0A6G1CMB3_9ORYZ</name>